<evidence type="ECO:0000256" key="4">
    <source>
        <dbReference type="ARBA" id="ARBA00023015"/>
    </source>
</evidence>
<dbReference type="InterPro" id="IPR001628">
    <property type="entry name" value="Znf_hrmn_rcpt"/>
</dbReference>
<protein>
    <recommendedName>
        <fullName evidence="9">Nuclear receptor domain-containing protein</fullName>
    </recommendedName>
</protein>
<evidence type="ECO:0000256" key="7">
    <source>
        <dbReference type="ARBA" id="ARBA00023170"/>
    </source>
</evidence>
<sequence length="242" mass="27068">MSTQRSCLICTAPSFYAHFGVNSCRNCADFYKRTVSAGRSFVCRQGDGQCTVNPKDRHNCRGCRFARCKQFGMSIHSEESSSHLPSLSSQSSPCSSITINHSLPREMSQHRPCLICTASSIYTNYGVNSCRNCADFFKRTVTTGRSFVCRQGDGKCTINPKDRHNCRGCRFARCKQFGMNISSEETSVAQPSEITHHTTPETCLARVCREHLASVARRKQCEIEMHPTVLKRYINPGITGEV</sequence>
<keyword evidence="3" id="KW-0862">Zinc</keyword>
<keyword evidence="4" id="KW-0805">Transcription regulation</keyword>
<keyword evidence="6" id="KW-0804">Transcription</keyword>
<dbReference type="GO" id="GO:0003700">
    <property type="term" value="F:DNA-binding transcription factor activity"/>
    <property type="evidence" value="ECO:0007669"/>
    <property type="project" value="InterPro"/>
</dbReference>
<keyword evidence="2" id="KW-0863">Zinc-finger</keyword>
<comment type="caution">
    <text evidence="10">The sequence shown here is derived from an EMBL/GenBank/DDBJ whole genome shotgun (WGS) entry which is preliminary data.</text>
</comment>
<evidence type="ECO:0000313" key="11">
    <source>
        <dbReference type="Proteomes" id="UP001432027"/>
    </source>
</evidence>
<accession>A0AAV5TEF9</accession>
<evidence type="ECO:0000256" key="5">
    <source>
        <dbReference type="ARBA" id="ARBA00023125"/>
    </source>
</evidence>
<name>A0AAV5TEF9_9BILA</name>
<keyword evidence="1" id="KW-0479">Metal-binding</keyword>
<dbReference type="AlphaFoldDB" id="A0AAV5TEF9"/>
<dbReference type="GO" id="GO:0043565">
    <property type="term" value="F:sequence-specific DNA binding"/>
    <property type="evidence" value="ECO:0007669"/>
    <property type="project" value="InterPro"/>
</dbReference>
<dbReference type="GO" id="GO:0008270">
    <property type="term" value="F:zinc ion binding"/>
    <property type="evidence" value="ECO:0007669"/>
    <property type="project" value="UniProtKB-KW"/>
</dbReference>
<evidence type="ECO:0000256" key="2">
    <source>
        <dbReference type="ARBA" id="ARBA00022771"/>
    </source>
</evidence>
<dbReference type="PANTHER" id="PTHR46011">
    <property type="entry name" value="NUCLEAR HORMONE RECEPTOR FAMILY MEMBER NHR-86-RELATED"/>
    <property type="match status" value="1"/>
</dbReference>
<dbReference type="InterPro" id="IPR013088">
    <property type="entry name" value="Znf_NHR/GATA"/>
</dbReference>
<feature type="non-terminal residue" evidence="10">
    <location>
        <position position="242"/>
    </location>
</feature>
<reference evidence="10" key="1">
    <citation type="submission" date="2023-10" db="EMBL/GenBank/DDBJ databases">
        <title>Genome assembly of Pristionchus species.</title>
        <authorList>
            <person name="Yoshida K."/>
            <person name="Sommer R.J."/>
        </authorList>
    </citation>
    <scope>NUCLEOTIDE SEQUENCE</scope>
    <source>
        <strain evidence="10">RS0144</strain>
    </source>
</reference>
<dbReference type="PROSITE" id="PS00031">
    <property type="entry name" value="NUCLEAR_REC_DBD_1"/>
    <property type="match status" value="1"/>
</dbReference>
<evidence type="ECO:0000256" key="3">
    <source>
        <dbReference type="ARBA" id="ARBA00022833"/>
    </source>
</evidence>
<feature type="domain" description="Nuclear receptor" evidence="9">
    <location>
        <begin position="4"/>
        <end position="80"/>
    </location>
</feature>
<organism evidence="10 11">
    <name type="scientific">Pristionchus entomophagus</name>
    <dbReference type="NCBI Taxonomy" id="358040"/>
    <lineage>
        <taxon>Eukaryota</taxon>
        <taxon>Metazoa</taxon>
        <taxon>Ecdysozoa</taxon>
        <taxon>Nematoda</taxon>
        <taxon>Chromadorea</taxon>
        <taxon>Rhabditida</taxon>
        <taxon>Rhabditina</taxon>
        <taxon>Diplogasteromorpha</taxon>
        <taxon>Diplogasteroidea</taxon>
        <taxon>Neodiplogasteridae</taxon>
        <taxon>Pristionchus</taxon>
    </lineage>
</organism>
<dbReference type="GO" id="GO:0005634">
    <property type="term" value="C:nucleus"/>
    <property type="evidence" value="ECO:0007669"/>
    <property type="project" value="TreeGrafter"/>
</dbReference>
<dbReference type="PRINTS" id="PR00047">
    <property type="entry name" value="STROIDFINGER"/>
</dbReference>
<proteinExistence type="predicted"/>
<dbReference type="EMBL" id="BTSX01000004">
    <property type="protein sequence ID" value="GMS92399.1"/>
    <property type="molecule type" value="Genomic_DNA"/>
</dbReference>
<dbReference type="Proteomes" id="UP001432027">
    <property type="component" value="Unassembled WGS sequence"/>
</dbReference>
<dbReference type="Pfam" id="PF00105">
    <property type="entry name" value="zf-C4"/>
    <property type="match status" value="2"/>
</dbReference>
<evidence type="ECO:0000256" key="1">
    <source>
        <dbReference type="ARBA" id="ARBA00022723"/>
    </source>
</evidence>
<dbReference type="PROSITE" id="PS51030">
    <property type="entry name" value="NUCLEAR_REC_DBD_2"/>
    <property type="match status" value="2"/>
</dbReference>
<dbReference type="Gene3D" id="3.30.50.10">
    <property type="entry name" value="Erythroid Transcription Factor GATA-1, subunit A"/>
    <property type="match status" value="2"/>
</dbReference>
<keyword evidence="5" id="KW-0238">DNA-binding</keyword>
<feature type="domain" description="Nuclear receptor" evidence="9">
    <location>
        <begin position="110"/>
        <end position="186"/>
    </location>
</feature>
<gene>
    <name evidence="10" type="ORF">PENTCL1PPCAC_14574</name>
</gene>
<keyword evidence="8" id="KW-0539">Nucleus</keyword>
<evidence type="ECO:0000256" key="6">
    <source>
        <dbReference type="ARBA" id="ARBA00023163"/>
    </source>
</evidence>
<keyword evidence="11" id="KW-1185">Reference proteome</keyword>
<dbReference type="SUPFAM" id="SSF57716">
    <property type="entry name" value="Glucocorticoid receptor-like (DNA-binding domain)"/>
    <property type="match status" value="2"/>
</dbReference>
<evidence type="ECO:0000256" key="8">
    <source>
        <dbReference type="ARBA" id="ARBA00023242"/>
    </source>
</evidence>
<evidence type="ECO:0000313" key="10">
    <source>
        <dbReference type="EMBL" id="GMS92399.1"/>
    </source>
</evidence>
<dbReference type="PANTHER" id="PTHR46011:SF6">
    <property type="entry name" value="HIGH ZINC ACTIVATED NUCLEAR RECEPTOR PROTEIN"/>
    <property type="match status" value="1"/>
</dbReference>
<keyword evidence="7" id="KW-0675">Receptor</keyword>
<dbReference type="SMART" id="SM00399">
    <property type="entry name" value="ZnF_C4"/>
    <property type="match status" value="2"/>
</dbReference>
<evidence type="ECO:0000259" key="9">
    <source>
        <dbReference type="PROSITE" id="PS51030"/>
    </source>
</evidence>